<dbReference type="AlphaFoldDB" id="A0A0D7BS39"/>
<dbReference type="GO" id="GO:0032958">
    <property type="term" value="P:inositol phosphate biosynthetic process"/>
    <property type="evidence" value="ECO:0007669"/>
    <property type="project" value="InterPro"/>
</dbReference>
<gene>
    <name evidence="5" type="ORF">CYLTODRAFT_270792</name>
</gene>
<name>A0A0D7BS39_9AGAR</name>
<organism evidence="5 6">
    <name type="scientific">Cylindrobasidium torrendii FP15055 ss-10</name>
    <dbReference type="NCBI Taxonomy" id="1314674"/>
    <lineage>
        <taxon>Eukaryota</taxon>
        <taxon>Fungi</taxon>
        <taxon>Dikarya</taxon>
        <taxon>Basidiomycota</taxon>
        <taxon>Agaricomycotina</taxon>
        <taxon>Agaricomycetes</taxon>
        <taxon>Agaricomycetidae</taxon>
        <taxon>Agaricales</taxon>
        <taxon>Marasmiineae</taxon>
        <taxon>Physalacriaceae</taxon>
        <taxon>Cylindrobasidium</taxon>
    </lineage>
</organism>
<proteinExistence type="inferred from homology"/>
<evidence type="ECO:0000313" key="6">
    <source>
        <dbReference type="Proteomes" id="UP000054007"/>
    </source>
</evidence>
<evidence type="ECO:0000256" key="4">
    <source>
        <dbReference type="RuleBase" id="RU363090"/>
    </source>
</evidence>
<keyword evidence="6" id="KW-1185">Reference proteome</keyword>
<dbReference type="SUPFAM" id="SSF56104">
    <property type="entry name" value="SAICAR synthase-like"/>
    <property type="match status" value="1"/>
</dbReference>
<dbReference type="GO" id="GO:0005634">
    <property type="term" value="C:nucleus"/>
    <property type="evidence" value="ECO:0007669"/>
    <property type="project" value="TreeGrafter"/>
</dbReference>
<sequence length="316" mass="33781">MEGAIPLASQVGGHAGVLTTEDGSLIIKPALPLEHKFYQSLTTDPAFATLRSYAPKFIGTLKLEGKAEQGAEGLSVGASEGSGKESLVLENLSFPFTKPNILDIKLGTVLYDEEAPEDKKQRMIETARNTTSLESGVRLTGFQVYDNTTGQPVNTPKSYGKSIKVSDLRDGAAKFFPVASVDSTSGLSANLLLPILKAIRTEIIEIRAAFAALELRMVGGSLLLVYEGDAAKAAEGVSWMLDGGLSVVAADEDDEKSDDEDEKVKHSPVYSVKLIDFAHTRLVPEKGPDEGVLKGFDTTLALLDGRIKEVEAVLKD</sequence>
<dbReference type="InterPro" id="IPR038286">
    <property type="entry name" value="IPK_sf"/>
</dbReference>
<evidence type="ECO:0000256" key="3">
    <source>
        <dbReference type="ARBA" id="ARBA00022777"/>
    </source>
</evidence>
<dbReference type="GO" id="GO:0005737">
    <property type="term" value="C:cytoplasm"/>
    <property type="evidence" value="ECO:0007669"/>
    <property type="project" value="TreeGrafter"/>
</dbReference>
<dbReference type="Gene3D" id="3.30.470.160">
    <property type="entry name" value="Inositol polyphosphate kinase"/>
    <property type="match status" value="1"/>
</dbReference>
<dbReference type="EMBL" id="KN880438">
    <property type="protein sequence ID" value="KIY73075.1"/>
    <property type="molecule type" value="Genomic_DNA"/>
</dbReference>
<dbReference type="GO" id="GO:0000824">
    <property type="term" value="F:inositol-1,4,5,6-tetrakisphosphate 3-kinase activity"/>
    <property type="evidence" value="ECO:0007669"/>
    <property type="project" value="TreeGrafter"/>
</dbReference>
<dbReference type="PANTHER" id="PTHR12400:SF108">
    <property type="entry name" value="KINASE"/>
    <property type="match status" value="1"/>
</dbReference>
<evidence type="ECO:0000256" key="2">
    <source>
        <dbReference type="ARBA" id="ARBA00022679"/>
    </source>
</evidence>
<evidence type="ECO:0000313" key="5">
    <source>
        <dbReference type="EMBL" id="KIY73075.1"/>
    </source>
</evidence>
<protein>
    <recommendedName>
        <fullName evidence="4">Kinase</fullName>
        <ecNumber evidence="4">2.7.-.-</ecNumber>
    </recommendedName>
</protein>
<keyword evidence="3 4" id="KW-0418">Kinase</keyword>
<dbReference type="EC" id="2.7.-.-" evidence="4"/>
<dbReference type="Proteomes" id="UP000054007">
    <property type="component" value="Unassembled WGS sequence"/>
</dbReference>
<dbReference type="InterPro" id="IPR005522">
    <property type="entry name" value="IPK"/>
</dbReference>
<reference evidence="5 6" key="1">
    <citation type="journal article" date="2015" name="Fungal Genet. Biol.">
        <title>Evolution of novel wood decay mechanisms in Agaricales revealed by the genome sequences of Fistulina hepatica and Cylindrobasidium torrendii.</title>
        <authorList>
            <person name="Floudas D."/>
            <person name="Held B.W."/>
            <person name="Riley R."/>
            <person name="Nagy L.G."/>
            <person name="Koehler G."/>
            <person name="Ransdell A.S."/>
            <person name="Younus H."/>
            <person name="Chow J."/>
            <person name="Chiniquy J."/>
            <person name="Lipzen A."/>
            <person name="Tritt A."/>
            <person name="Sun H."/>
            <person name="Haridas S."/>
            <person name="LaButti K."/>
            <person name="Ohm R.A."/>
            <person name="Kues U."/>
            <person name="Blanchette R.A."/>
            <person name="Grigoriev I.V."/>
            <person name="Minto R.E."/>
            <person name="Hibbett D.S."/>
        </authorList>
    </citation>
    <scope>NUCLEOTIDE SEQUENCE [LARGE SCALE GENOMIC DNA]</scope>
    <source>
        <strain evidence="5 6">FP15055 ss-10</strain>
    </source>
</reference>
<comment type="similarity">
    <text evidence="1 4">Belongs to the inositol phosphokinase (IPK) family.</text>
</comment>
<keyword evidence="2 4" id="KW-0808">Transferase</keyword>
<dbReference type="PANTHER" id="PTHR12400">
    <property type="entry name" value="INOSITOL POLYPHOSPHATE KINASE"/>
    <property type="match status" value="1"/>
</dbReference>
<evidence type="ECO:0000256" key="1">
    <source>
        <dbReference type="ARBA" id="ARBA00007374"/>
    </source>
</evidence>
<dbReference type="GO" id="GO:0046854">
    <property type="term" value="P:phosphatidylinositol phosphate biosynthetic process"/>
    <property type="evidence" value="ECO:0007669"/>
    <property type="project" value="TreeGrafter"/>
</dbReference>
<dbReference type="STRING" id="1314674.A0A0D7BS39"/>
<dbReference type="GO" id="GO:0008440">
    <property type="term" value="F:inositol-1,4,5-trisphosphate 3-kinase activity"/>
    <property type="evidence" value="ECO:0007669"/>
    <property type="project" value="TreeGrafter"/>
</dbReference>
<accession>A0A0D7BS39</accession>
<dbReference type="OrthoDB" id="338650at2759"/>
<dbReference type="Pfam" id="PF03770">
    <property type="entry name" value="IPK"/>
    <property type="match status" value="1"/>
</dbReference>